<sequence>MGKALDDIPWLIVLLLCATLGLAPFVPVPHVWEKLGMLFGGELRRGIDVFDLVLHAAPFALLAAKGVRTWRG</sequence>
<reference evidence="2 3" key="1">
    <citation type="submission" date="2019-06" db="EMBL/GenBank/DDBJ databases">
        <title>Enrichment of Autotrophic Halophilic Microorganisms from Red Sea Brine Pool Using Microbial Electrosynthesis System.</title>
        <authorList>
            <person name="Alqahtani M.F."/>
            <person name="Bajracharya S."/>
            <person name="Katuri K.P."/>
            <person name="Ali M."/>
            <person name="Saikaly P.E."/>
        </authorList>
    </citation>
    <scope>NUCLEOTIDE SEQUENCE [LARGE SCALE GENOMIC DNA]</scope>
    <source>
        <strain evidence="2">MES6</strain>
    </source>
</reference>
<proteinExistence type="predicted"/>
<keyword evidence="1" id="KW-0812">Transmembrane</keyword>
<organism evidence="2 3">
    <name type="scientific">Sediminimonas qiaohouensis</name>
    <dbReference type="NCBI Taxonomy" id="552061"/>
    <lineage>
        <taxon>Bacteria</taxon>
        <taxon>Pseudomonadati</taxon>
        <taxon>Pseudomonadota</taxon>
        <taxon>Alphaproteobacteria</taxon>
        <taxon>Rhodobacterales</taxon>
        <taxon>Roseobacteraceae</taxon>
        <taxon>Sediminimonas</taxon>
    </lineage>
</organism>
<protein>
    <submittedName>
        <fullName evidence="2">RND transporter</fullName>
    </submittedName>
</protein>
<gene>
    <name evidence="2" type="ORF">FH759_02420</name>
</gene>
<accession>A0A7C9LJW8</accession>
<dbReference type="EMBL" id="VENJ01000003">
    <property type="protein sequence ID" value="MTJ03539.1"/>
    <property type="molecule type" value="Genomic_DNA"/>
</dbReference>
<evidence type="ECO:0000313" key="2">
    <source>
        <dbReference type="EMBL" id="MTJ03539.1"/>
    </source>
</evidence>
<dbReference type="Proteomes" id="UP000483078">
    <property type="component" value="Unassembled WGS sequence"/>
</dbReference>
<keyword evidence="1" id="KW-1133">Transmembrane helix</keyword>
<dbReference type="RefSeq" id="WP_273248065.1">
    <property type="nucleotide sequence ID" value="NZ_VENJ01000003.1"/>
</dbReference>
<feature type="transmembrane region" description="Helical" evidence="1">
    <location>
        <begin position="7"/>
        <end position="26"/>
    </location>
</feature>
<dbReference type="AlphaFoldDB" id="A0A7C9LJW8"/>
<keyword evidence="1" id="KW-0472">Membrane</keyword>
<comment type="caution">
    <text evidence="2">The sequence shown here is derived from an EMBL/GenBank/DDBJ whole genome shotgun (WGS) entry which is preliminary data.</text>
</comment>
<evidence type="ECO:0000256" key="1">
    <source>
        <dbReference type="SAM" id="Phobius"/>
    </source>
</evidence>
<evidence type="ECO:0000313" key="3">
    <source>
        <dbReference type="Proteomes" id="UP000483078"/>
    </source>
</evidence>
<name>A0A7C9LJW8_9RHOB</name>